<evidence type="ECO:0000259" key="2">
    <source>
        <dbReference type="Pfam" id="PF25123"/>
    </source>
</evidence>
<feature type="compositionally biased region" description="Polar residues" evidence="1">
    <location>
        <begin position="27"/>
        <end position="42"/>
    </location>
</feature>
<organism evidence="3">
    <name type="scientific">Ananas comosus var. bracteatus</name>
    <name type="common">red pineapple</name>
    <dbReference type="NCBI Taxonomy" id="296719"/>
    <lineage>
        <taxon>Eukaryota</taxon>
        <taxon>Viridiplantae</taxon>
        <taxon>Streptophyta</taxon>
        <taxon>Embryophyta</taxon>
        <taxon>Tracheophyta</taxon>
        <taxon>Spermatophyta</taxon>
        <taxon>Magnoliopsida</taxon>
        <taxon>Liliopsida</taxon>
        <taxon>Poales</taxon>
        <taxon>Bromeliaceae</taxon>
        <taxon>Bromelioideae</taxon>
        <taxon>Ananas</taxon>
    </lineage>
</organism>
<dbReference type="PANTHER" id="PTHR12323">
    <property type="entry name" value="SR-RELATED CTD ASSOCIATED FACTOR 6"/>
    <property type="match status" value="1"/>
</dbReference>
<dbReference type="GO" id="GO:0048471">
    <property type="term" value="C:perinuclear region of cytoplasm"/>
    <property type="evidence" value="ECO:0007669"/>
    <property type="project" value="TreeGrafter"/>
</dbReference>
<feature type="domain" description="SUPPRESSOR-OF-WHITE-APRICOT-like C-terminal" evidence="2">
    <location>
        <begin position="92"/>
        <end position="126"/>
    </location>
</feature>
<feature type="region of interest" description="Disordered" evidence="1">
    <location>
        <begin position="1"/>
        <end position="98"/>
    </location>
</feature>
<proteinExistence type="predicted"/>
<dbReference type="PANTHER" id="PTHR12323:SF0">
    <property type="entry name" value="CALCIUM HOMEOSTASIS ENDOPLASMIC RETICULUM PROTEIN"/>
    <property type="match status" value="1"/>
</dbReference>
<name>A0A6V7QVA6_ANACO</name>
<dbReference type="EMBL" id="CAJEUB010000023">
    <property type="protein sequence ID" value="CAD1846791.1"/>
    <property type="molecule type" value="Genomic_DNA"/>
</dbReference>
<dbReference type="AlphaFoldDB" id="A0A6V7QVA6"/>
<accession>A0A6V7QVA6</accession>
<gene>
    <name evidence="3" type="ORF">CB5_LOCUS30002</name>
</gene>
<feature type="compositionally biased region" description="Polar residues" evidence="1">
    <location>
        <begin position="12"/>
        <end position="21"/>
    </location>
</feature>
<dbReference type="Pfam" id="PF25123">
    <property type="entry name" value="SWAP1_C"/>
    <property type="match status" value="1"/>
</dbReference>
<dbReference type="GO" id="GO:0006874">
    <property type="term" value="P:intracellular calcium ion homeostasis"/>
    <property type="evidence" value="ECO:0007669"/>
    <property type="project" value="TreeGrafter"/>
</dbReference>
<dbReference type="InterPro" id="IPR056922">
    <property type="entry name" value="SWAP1_C"/>
</dbReference>
<protein>
    <recommendedName>
        <fullName evidence="2">SUPPRESSOR-OF-WHITE-APRICOT-like C-terminal domain-containing protein</fullName>
    </recommendedName>
</protein>
<evidence type="ECO:0000256" key="1">
    <source>
        <dbReference type="SAM" id="MobiDB-lite"/>
    </source>
</evidence>
<evidence type="ECO:0000313" key="3">
    <source>
        <dbReference type="EMBL" id="CAD1846791.1"/>
    </source>
</evidence>
<feature type="compositionally biased region" description="Pro residues" evidence="1">
    <location>
        <begin position="88"/>
        <end position="98"/>
    </location>
</feature>
<reference evidence="3" key="1">
    <citation type="submission" date="2020-07" db="EMBL/GenBank/DDBJ databases">
        <authorList>
            <person name="Lin J."/>
        </authorList>
    </citation>
    <scope>NUCLEOTIDE SEQUENCE</scope>
</reference>
<sequence>MTGGPPLPSGQREASTASDPSTFAGLQLTSQQQENEKQSASVLASAGIHPLAGQTPFPGSLPIQPSVPTQQALNPHLQPSLVPNAPDQDPPPYPLFPPGLIPGMVRKMQIGSGVPYSPMSPLDIQPLSHRPLCRRRRFWNVFQSFLRRLER</sequence>